<feature type="compositionally biased region" description="Basic residues" evidence="1">
    <location>
        <begin position="179"/>
        <end position="190"/>
    </location>
</feature>
<dbReference type="InterPro" id="IPR010982">
    <property type="entry name" value="Lambda_DNA-bd_dom_sf"/>
</dbReference>
<protein>
    <submittedName>
        <fullName evidence="3">Helix-turn-helix transcriptional regulator</fullName>
    </submittedName>
</protein>
<dbReference type="Gene3D" id="1.10.260.40">
    <property type="entry name" value="lambda repressor-like DNA-binding domains"/>
    <property type="match status" value="1"/>
</dbReference>
<dbReference type="RefSeq" id="WP_250447855.1">
    <property type="nucleotide sequence ID" value="NZ_CP133568.1"/>
</dbReference>
<proteinExistence type="predicted"/>
<name>A0ABY9PB94_9GAMM</name>
<dbReference type="PROSITE" id="PS50943">
    <property type="entry name" value="HTH_CROC1"/>
    <property type="match status" value="1"/>
</dbReference>
<evidence type="ECO:0000259" key="2">
    <source>
        <dbReference type="PROSITE" id="PS50943"/>
    </source>
</evidence>
<dbReference type="CDD" id="cd00093">
    <property type="entry name" value="HTH_XRE"/>
    <property type="match status" value="1"/>
</dbReference>
<evidence type="ECO:0000256" key="1">
    <source>
        <dbReference type="SAM" id="MobiDB-lite"/>
    </source>
</evidence>
<feature type="compositionally biased region" description="Basic residues" evidence="1">
    <location>
        <begin position="148"/>
        <end position="157"/>
    </location>
</feature>
<reference evidence="3 4" key="1">
    <citation type="submission" date="2023-08" db="EMBL/GenBank/DDBJ databases">
        <title>The whole genome sequence of Lysobacter yananisis.</title>
        <authorList>
            <person name="Sun H."/>
        </authorList>
    </citation>
    <scope>NUCLEOTIDE SEQUENCE [LARGE SCALE GENOMIC DNA]</scope>
    <source>
        <strain evidence="3 4">SNNU513</strain>
    </source>
</reference>
<sequence>MPNIATILKAEVARLTRKELKLQVEPLRKQVGAQRKMIAALRADVAKLQKGIASGSRNAVAVQRAEDAPATRSRFSASGLKKLRKKLGLTMEAFGILLGVSAQAIYMWERGQNRPRAESVQKIAIARGMTKRQVQDLLAQHAPSAKPVVRRTRKPSAKKAAPIAAKKASSKAATAVTKKAARKAPTAKKTTKSESPPASKPRQRKGEQKANGATTGLQ</sequence>
<feature type="compositionally biased region" description="Low complexity" evidence="1">
    <location>
        <begin position="158"/>
        <end position="178"/>
    </location>
</feature>
<dbReference type="Proteomes" id="UP001229313">
    <property type="component" value="Chromosome"/>
</dbReference>
<evidence type="ECO:0000313" key="3">
    <source>
        <dbReference type="EMBL" id="WMT04154.1"/>
    </source>
</evidence>
<dbReference type="InterPro" id="IPR001387">
    <property type="entry name" value="Cro/C1-type_HTH"/>
</dbReference>
<organism evidence="3 4">
    <name type="scientific">Lysobacter yananisis</name>
    <dbReference type="NCBI Taxonomy" id="1003114"/>
    <lineage>
        <taxon>Bacteria</taxon>
        <taxon>Pseudomonadati</taxon>
        <taxon>Pseudomonadota</taxon>
        <taxon>Gammaproteobacteria</taxon>
        <taxon>Lysobacterales</taxon>
        <taxon>Lysobacteraceae</taxon>
        <taxon>Lysobacter</taxon>
    </lineage>
</organism>
<evidence type="ECO:0000313" key="4">
    <source>
        <dbReference type="Proteomes" id="UP001229313"/>
    </source>
</evidence>
<dbReference type="EMBL" id="CP133568">
    <property type="protein sequence ID" value="WMT04154.1"/>
    <property type="molecule type" value="Genomic_DNA"/>
</dbReference>
<accession>A0ABY9PB94</accession>
<feature type="domain" description="HTH cro/C1-type" evidence="2">
    <location>
        <begin position="80"/>
        <end position="134"/>
    </location>
</feature>
<dbReference type="Pfam" id="PF01381">
    <property type="entry name" value="HTH_3"/>
    <property type="match status" value="1"/>
</dbReference>
<dbReference type="SUPFAM" id="SSF47413">
    <property type="entry name" value="lambda repressor-like DNA-binding domains"/>
    <property type="match status" value="1"/>
</dbReference>
<keyword evidence="4" id="KW-1185">Reference proteome</keyword>
<dbReference type="SMART" id="SM00530">
    <property type="entry name" value="HTH_XRE"/>
    <property type="match status" value="1"/>
</dbReference>
<gene>
    <name evidence="3" type="ORF">RDV84_04710</name>
</gene>
<feature type="region of interest" description="Disordered" evidence="1">
    <location>
        <begin position="141"/>
        <end position="218"/>
    </location>
</feature>